<accession>A0ABD5A186</accession>
<evidence type="ECO:0000313" key="2">
    <source>
        <dbReference type="Proteomes" id="UP001169713"/>
    </source>
</evidence>
<dbReference type="EMBL" id="JAUONS010000002">
    <property type="protein sequence ID" value="MDO6361334.1"/>
    <property type="molecule type" value="Genomic_DNA"/>
</dbReference>
<proteinExistence type="predicted"/>
<name>A0ABD5A186_9LACO</name>
<reference evidence="1" key="1">
    <citation type="submission" date="2023-07" db="EMBL/GenBank/DDBJ databases">
        <title>Whole Genome Sequencing of Colonoscopy isolates.</title>
        <authorList>
            <person name="Surve S.V."/>
            <person name="Valls R.A."/>
            <person name="Barrak K.E."/>
            <person name="Gardner T.B."/>
            <person name="O'Toole G.A."/>
        </authorList>
    </citation>
    <scope>NUCLEOTIDE SEQUENCE</scope>
    <source>
        <strain evidence="1">GP0003</strain>
    </source>
</reference>
<protein>
    <submittedName>
        <fullName evidence="1">Uncharacterized protein</fullName>
    </submittedName>
</protein>
<sequence>MHYKDLITFSDLTKLTKDQLIDIATDMSLKEASDSTQLIDIASAIYEKTKNSAEAGNILETRKNIIFAGRGSVGWFTLASSTSGNVLEEYIKYLKEKDQAKPFEKSKLQNDKNLTNLLSGVKNTVPILLGGIDNGDTVLLRYAIRSGIRTEVNVFTAEEVPRIEIVTVLLVPSKDLIEIRASNRSASKVYRAIVSFIKENIVEDVKSKQFSFKNDIKTADPVKYLADKLKGQVSKNVDIPSKNYATMSDEEKESISQILEAINERLNDTDGADSIDINAIVDNAKGSLADNFSGISFTELILNGLTKVDLSSIKELLNTPLYSSLSNHLITKTTYIRFPVITNGSTENITIRVGLTVNTVVFSSRTTEEAIQAVRKILFN</sequence>
<dbReference type="RefSeq" id="WP_303611053.1">
    <property type="nucleotide sequence ID" value="NZ_JAUONS010000002.1"/>
</dbReference>
<organism evidence="1 2">
    <name type="scientific">Lactobacillus paragasseri</name>
    <dbReference type="NCBI Taxonomy" id="2107999"/>
    <lineage>
        <taxon>Bacteria</taxon>
        <taxon>Bacillati</taxon>
        <taxon>Bacillota</taxon>
        <taxon>Bacilli</taxon>
        <taxon>Lactobacillales</taxon>
        <taxon>Lactobacillaceae</taxon>
        <taxon>Lactobacillus</taxon>
    </lineage>
</organism>
<dbReference type="AlphaFoldDB" id="A0ABD5A186"/>
<gene>
    <name evidence="1" type="ORF">Q4436_04265</name>
</gene>
<evidence type="ECO:0000313" key="1">
    <source>
        <dbReference type="EMBL" id="MDO6361334.1"/>
    </source>
</evidence>
<comment type="caution">
    <text evidence="1">The sequence shown here is derived from an EMBL/GenBank/DDBJ whole genome shotgun (WGS) entry which is preliminary data.</text>
</comment>
<dbReference type="Proteomes" id="UP001169713">
    <property type="component" value="Unassembled WGS sequence"/>
</dbReference>